<keyword evidence="1" id="KW-0472">Membrane</keyword>
<keyword evidence="1" id="KW-1133">Transmembrane helix</keyword>
<evidence type="ECO:0000313" key="3">
    <source>
        <dbReference type="Proteomes" id="UP000694559"/>
    </source>
</evidence>
<proteinExistence type="predicted"/>
<accession>A0A8C6X3J5</accession>
<evidence type="ECO:0000256" key="1">
    <source>
        <dbReference type="SAM" id="Phobius"/>
    </source>
</evidence>
<dbReference type="Ensembl" id="ENSNNAT00000006547.1">
    <property type="protein sequence ID" value="ENSNNAP00000006264.1"/>
    <property type="gene ID" value="ENSNNAG00000004241.1"/>
</dbReference>
<evidence type="ECO:0000313" key="2">
    <source>
        <dbReference type="Ensembl" id="ENSNNAP00000006264.1"/>
    </source>
</evidence>
<keyword evidence="3" id="KW-1185">Reference proteome</keyword>
<organism evidence="2 3">
    <name type="scientific">Naja naja</name>
    <name type="common">Indian cobra</name>
    <dbReference type="NCBI Taxonomy" id="35670"/>
    <lineage>
        <taxon>Eukaryota</taxon>
        <taxon>Metazoa</taxon>
        <taxon>Chordata</taxon>
        <taxon>Craniata</taxon>
        <taxon>Vertebrata</taxon>
        <taxon>Euteleostomi</taxon>
        <taxon>Lepidosauria</taxon>
        <taxon>Squamata</taxon>
        <taxon>Bifurcata</taxon>
        <taxon>Unidentata</taxon>
        <taxon>Episquamata</taxon>
        <taxon>Toxicofera</taxon>
        <taxon>Serpentes</taxon>
        <taxon>Colubroidea</taxon>
        <taxon>Elapidae</taxon>
        <taxon>Elapinae</taxon>
        <taxon>Naja</taxon>
    </lineage>
</organism>
<name>A0A8C6X3J5_NAJNA</name>
<protein>
    <submittedName>
        <fullName evidence="2">Uncharacterized protein</fullName>
    </submittedName>
</protein>
<reference evidence="2" key="1">
    <citation type="submission" date="2025-08" db="UniProtKB">
        <authorList>
            <consortium name="Ensembl"/>
        </authorList>
    </citation>
    <scope>IDENTIFICATION</scope>
</reference>
<sequence length="55" mass="6379">MAGHSSRTFRQFHVFSVIGRKNYLIFINVALSILLLRSRPKAWAPKIFHSLGFFT</sequence>
<reference evidence="2" key="2">
    <citation type="submission" date="2025-09" db="UniProtKB">
        <authorList>
            <consortium name="Ensembl"/>
        </authorList>
    </citation>
    <scope>IDENTIFICATION</scope>
</reference>
<dbReference type="AlphaFoldDB" id="A0A8C6X3J5"/>
<dbReference type="Proteomes" id="UP000694559">
    <property type="component" value="Unplaced"/>
</dbReference>
<keyword evidence="1" id="KW-0812">Transmembrane</keyword>
<feature type="transmembrane region" description="Helical" evidence="1">
    <location>
        <begin position="12"/>
        <end position="36"/>
    </location>
</feature>